<feature type="compositionally biased region" description="Basic and acidic residues" evidence="1">
    <location>
        <begin position="74"/>
        <end position="84"/>
    </location>
</feature>
<dbReference type="PANTHER" id="PTHR40460:SF1">
    <property type="entry name" value="CSBD-LIKE DOMAIN-CONTAINING PROTEIN"/>
    <property type="match status" value="1"/>
</dbReference>
<evidence type="ECO:0000313" key="3">
    <source>
        <dbReference type="Proteomes" id="UP000018144"/>
    </source>
</evidence>
<feature type="compositionally biased region" description="Basic and acidic residues" evidence="1">
    <location>
        <begin position="35"/>
        <end position="53"/>
    </location>
</feature>
<accession>U4LWN9</accession>
<keyword evidence="3" id="KW-1185">Reference proteome</keyword>
<dbReference type="eggNOG" id="ENOG502SEKR">
    <property type="taxonomic scope" value="Eukaryota"/>
</dbReference>
<reference evidence="2 3" key="1">
    <citation type="journal article" date="2013" name="PLoS Genet.">
        <title>The genome and development-dependent transcriptomes of Pyronema confluens: a window into fungal evolution.</title>
        <authorList>
            <person name="Traeger S."/>
            <person name="Altegoer F."/>
            <person name="Freitag M."/>
            <person name="Gabaldon T."/>
            <person name="Kempken F."/>
            <person name="Kumar A."/>
            <person name="Marcet-Houben M."/>
            <person name="Poggeler S."/>
            <person name="Stajich J.E."/>
            <person name="Nowrousian M."/>
        </authorList>
    </citation>
    <scope>NUCLEOTIDE SEQUENCE [LARGE SCALE GENOMIC DNA]</scope>
    <source>
        <strain evidence="3">CBS 100304</strain>
        <tissue evidence="2">Vegetative mycelium</tissue>
    </source>
</reference>
<gene>
    <name evidence="2" type="ORF">PCON_02206</name>
</gene>
<dbReference type="EMBL" id="HF936260">
    <property type="protein sequence ID" value="CCX33943.1"/>
    <property type="molecule type" value="Genomic_DNA"/>
</dbReference>
<dbReference type="OMA" id="NTGDQAK"/>
<dbReference type="STRING" id="1076935.U4LWN9"/>
<proteinExistence type="predicted"/>
<protein>
    <recommendedName>
        <fullName evidence="4">CsbD-like domain-containing protein</fullName>
    </recommendedName>
</protein>
<evidence type="ECO:0008006" key="4">
    <source>
        <dbReference type="Google" id="ProtNLM"/>
    </source>
</evidence>
<dbReference type="Proteomes" id="UP000018144">
    <property type="component" value="Unassembled WGS sequence"/>
</dbReference>
<feature type="region of interest" description="Disordered" evidence="1">
    <location>
        <begin position="30"/>
        <end position="119"/>
    </location>
</feature>
<dbReference type="PANTHER" id="PTHR40460">
    <property type="entry name" value="CHROMOSOME 1, WHOLE GENOME SHOTGUN SEQUENCE"/>
    <property type="match status" value="1"/>
</dbReference>
<feature type="compositionally biased region" description="Low complexity" evidence="1">
    <location>
        <begin position="105"/>
        <end position="119"/>
    </location>
</feature>
<dbReference type="InterPro" id="IPR036629">
    <property type="entry name" value="YjbJ_sf"/>
</dbReference>
<organism evidence="2 3">
    <name type="scientific">Pyronema omphalodes (strain CBS 100304)</name>
    <name type="common">Pyronema confluens</name>
    <dbReference type="NCBI Taxonomy" id="1076935"/>
    <lineage>
        <taxon>Eukaryota</taxon>
        <taxon>Fungi</taxon>
        <taxon>Dikarya</taxon>
        <taxon>Ascomycota</taxon>
        <taxon>Pezizomycotina</taxon>
        <taxon>Pezizomycetes</taxon>
        <taxon>Pezizales</taxon>
        <taxon>Pyronemataceae</taxon>
        <taxon>Pyronema</taxon>
    </lineage>
</organism>
<feature type="region of interest" description="Disordered" evidence="1">
    <location>
        <begin position="145"/>
        <end position="175"/>
    </location>
</feature>
<evidence type="ECO:0000313" key="2">
    <source>
        <dbReference type="EMBL" id="CCX33943.1"/>
    </source>
</evidence>
<dbReference type="OrthoDB" id="5309565at2759"/>
<sequence>MSANNNQQPSTIRSYIDSADAAVINAIGSVTGNPADKRAANEQHATADAERNASRAGASAGPLNFSASGVTVDNEDRLQGKKDQLVGSGKEFVGNVVGSTDLKSQGRQQNQEGQGQEAAGQIKDYVGGAVDRVTGAVGSAVAAVTGNKGAQDSYQRQHDTGKTNVRGVEAEIKDQ</sequence>
<dbReference type="SUPFAM" id="SSF69047">
    <property type="entry name" value="Hypothetical protein YjbJ"/>
    <property type="match status" value="1"/>
</dbReference>
<name>U4LWN9_PYROM</name>
<evidence type="ECO:0000256" key="1">
    <source>
        <dbReference type="SAM" id="MobiDB-lite"/>
    </source>
</evidence>
<dbReference type="AlphaFoldDB" id="U4LWN9"/>